<organism evidence="3 4">
    <name type="scientific">Porites evermanni</name>
    <dbReference type="NCBI Taxonomy" id="104178"/>
    <lineage>
        <taxon>Eukaryota</taxon>
        <taxon>Metazoa</taxon>
        <taxon>Cnidaria</taxon>
        <taxon>Anthozoa</taxon>
        <taxon>Hexacorallia</taxon>
        <taxon>Scleractinia</taxon>
        <taxon>Fungiina</taxon>
        <taxon>Poritidae</taxon>
        <taxon>Porites</taxon>
    </lineage>
</organism>
<dbReference type="EMBL" id="CALNXI010002277">
    <property type="protein sequence ID" value="CAH3185690.1"/>
    <property type="molecule type" value="Genomic_DNA"/>
</dbReference>
<keyword evidence="2" id="KW-0472">Membrane</keyword>
<keyword evidence="2" id="KW-1133">Transmembrane helix</keyword>
<dbReference type="Gene3D" id="1.10.720.30">
    <property type="entry name" value="SAP domain"/>
    <property type="match status" value="1"/>
</dbReference>
<evidence type="ECO:0000313" key="3">
    <source>
        <dbReference type="EMBL" id="CAH3185690.1"/>
    </source>
</evidence>
<dbReference type="InterPro" id="IPR036361">
    <property type="entry name" value="SAP_dom_sf"/>
</dbReference>
<accession>A0ABN8S389</accession>
<gene>
    <name evidence="3" type="ORF">PEVE_00016279</name>
</gene>
<feature type="compositionally biased region" description="Polar residues" evidence="1">
    <location>
        <begin position="1"/>
        <end position="15"/>
    </location>
</feature>
<evidence type="ECO:0000256" key="2">
    <source>
        <dbReference type="SAM" id="Phobius"/>
    </source>
</evidence>
<feature type="transmembrane region" description="Helical" evidence="2">
    <location>
        <begin position="388"/>
        <end position="405"/>
    </location>
</feature>
<feature type="region of interest" description="Disordered" evidence="1">
    <location>
        <begin position="60"/>
        <end position="99"/>
    </location>
</feature>
<name>A0ABN8S389_9CNID</name>
<evidence type="ECO:0000313" key="4">
    <source>
        <dbReference type="Proteomes" id="UP001159427"/>
    </source>
</evidence>
<proteinExistence type="predicted"/>
<reference evidence="3 4" key="1">
    <citation type="submission" date="2022-05" db="EMBL/GenBank/DDBJ databases">
        <authorList>
            <consortium name="Genoscope - CEA"/>
            <person name="William W."/>
        </authorList>
    </citation>
    <scope>NUCLEOTIDE SEQUENCE [LARGE SCALE GENOMIC DNA]</scope>
</reference>
<feature type="region of interest" description="Disordered" evidence="1">
    <location>
        <begin position="1"/>
        <end position="24"/>
    </location>
</feature>
<comment type="caution">
    <text evidence="3">The sequence shown here is derived from an EMBL/GenBank/DDBJ whole genome shotgun (WGS) entry which is preliminary data.</text>
</comment>
<evidence type="ECO:0008006" key="5">
    <source>
        <dbReference type="Google" id="ProtNLM"/>
    </source>
</evidence>
<keyword evidence="2" id="KW-0812">Transmembrane</keyword>
<sequence length="461" mass="53784">LSDLAASSAQATETNVNDEEVDDYDPKNCHFFQEGRDSYAFVCKFHDRISHHDRFKDRITASGSDQTMITGEEEGTPSEGKRLRRSAYHEGSSFETESPIPPNYVEYEGEYYHIAQFLSLRQGKVYSPSTSRMARWMAVARSSFYEKVEKIVSPEKTENGLYFNDIAAFWVPRFGLRCGEVLRFVRKTSAKSAVPVFEWKKEKKQSMEKISVCFRVLSFNKIEDTKLRLEKTTDIMWAECDAHLMTFPVPDAKTRTWPLTVDGEPLEKILPQLEKAEQERMLQEEKAKAQEKERLKKGEPEDMTVRLLREVLDEMNITYKASDKKASLIAKVREARQNLQANTFSRSAPKYHQPEGGRAKHEQYFTWDLNNRACRFVPFYYDDRKERLLNLLLYLLFLLLVIGVYLHILLFQQALCLVMLVSMYQYCLSRVIPEFFRMWMEVLSACLYAKVNVEEIANNCH</sequence>
<feature type="non-terminal residue" evidence="3">
    <location>
        <position position="1"/>
    </location>
</feature>
<protein>
    <recommendedName>
        <fullName evidence="5">Transient receptor potential cation channel subfamily M member 2</fullName>
    </recommendedName>
</protein>
<dbReference type="Proteomes" id="UP001159427">
    <property type="component" value="Unassembled WGS sequence"/>
</dbReference>
<keyword evidence="4" id="KW-1185">Reference proteome</keyword>
<evidence type="ECO:0000256" key="1">
    <source>
        <dbReference type="SAM" id="MobiDB-lite"/>
    </source>
</evidence>